<keyword evidence="1" id="KW-1133">Transmembrane helix</keyword>
<evidence type="ECO:0000259" key="2">
    <source>
        <dbReference type="Pfam" id="PF25842"/>
    </source>
</evidence>
<dbReference type="Proteomes" id="UP001431572">
    <property type="component" value="Chromosome 1"/>
</dbReference>
<dbReference type="EMBL" id="CP128399">
    <property type="protein sequence ID" value="WJW66435.1"/>
    <property type="molecule type" value="Genomic_DNA"/>
</dbReference>
<feature type="domain" description="Membrane protein NfeD2 N-terminal transmembrane" evidence="2">
    <location>
        <begin position="1"/>
        <end position="125"/>
    </location>
</feature>
<keyword evidence="1" id="KW-0472">Membrane</keyword>
<evidence type="ECO:0000256" key="1">
    <source>
        <dbReference type="SAM" id="Phobius"/>
    </source>
</evidence>
<keyword evidence="6" id="KW-1185">Reference proteome</keyword>
<dbReference type="Pfam" id="PF25842">
    <property type="entry name" value="NfeD_TM"/>
    <property type="match status" value="1"/>
</dbReference>
<proteinExistence type="predicted"/>
<evidence type="ECO:0000313" key="6">
    <source>
        <dbReference type="Proteomes" id="UP001431572"/>
    </source>
</evidence>
<evidence type="ECO:0000313" key="4">
    <source>
        <dbReference type="EMBL" id="WJW66435.1"/>
    </source>
</evidence>
<reference evidence="3 5" key="1">
    <citation type="submission" date="2020-06" db="EMBL/GenBank/DDBJ databases">
        <title>Anoxygenic phototrophic Chloroflexota member uses a Type I reaction center.</title>
        <authorList>
            <person name="Tsuji J.M."/>
            <person name="Shaw N.A."/>
            <person name="Nagashima S."/>
            <person name="Venkiteswaran J."/>
            <person name="Schiff S.L."/>
            <person name="Hanada S."/>
            <person name="Tank M."/>
            <person name="Neufeld J.D."/>
        </authorList>
    </citation>
    <scope>NUCLEOTIDE SEQUENCE [LARGE SCALE GENOMIC DNA]</scope>
    <source>
        <strain evidence="3">L227-S17</strain>
    </source>
</reference>
<dbReference type="EMBL" id="JACATZ010000001">
    <property type="protein sequence ID" value="NWJ44544.1"/>
    <property type="molecule type" value="Genomic_DNA"/>
</dbReference>
<feature type="transmembrane region" description="Helical" evidence="1">
    <location>
        <begin position="6"/>
        <end position="28"/>
    </location>
</feature>
<dbReference type="RefSeq" id="WP_341468321.1">
    <property type="nucleotide sequence ID" value="NZ_CP128399.1"/>
</dbReference>
<gene>
    <name evidence="3" type="ORF">HXX08_01565</name>
    <name evidence="4" type="ORF">OZ401_002233</name>
</gene>
<evidence type="ECO:0000313" key="3">
    <source>
        <dbReference type="EMBL" id="NWJ44544.1"/>
    </source>
</evidence>
<dbReference type="AlphaFoldDB" id="A0A8T7LR83"/>
<name>A0A8T7LR83_9CHLR</name>
<dbReference type="InterPro" id="IPR012340">
    <property type="entry name" value="NA-bd_OB-fold"/>
</dbReference>
<feature type="transmembrane region" description="Helical" evidence="1">
    <location>
        <begin position="105"/>
        <end position="126"/>
    </location>
</feature>
<organism evidence="3 5">
    <name type="scientific">Candidatus Chlorohelix allophototropha</name>
    <dbReference type="NCBI Taxonomy" id="3003348"/>
    <lineage>
        <taxon>Bacteria</taxon>
        <taxon>Bacillati</taxon>
        <taxon>Chloroflexota</taxon>
        <taxon>Chloroflexia</taxon>
        <taxon>Candidatus Chloroheliales</taxon>
        <taxon>Candidatus Chloroheliaceae</taxon>
        <taxon>Candidatus Chlorohelix</taxon>
    </lineage>
</organism>
<dbReference type="InterPro" id="IPR058653">
    <property type="entry name" value="NfeD2_TM"/>
</dbReference>
<protein>
    <recommendedName>
        <fullName evidence="2">Membrane protein NfeD2 N-terminal transmembrane domain-containing protein</fullName>
    </recommendedName>
</protein>
<evidence type="ECO:0000313" key="5">
    <source>
        <dbReference type="Proteomes" id="UP000521676"/>
    </source>
</evidence>
<sequence length="232" mass="24831">MEWLSGLFLGCFIFGLVFTVASFLLGGFSHFGGHDSQVAHDSGATHFHAGHHAVQSHGTGHNDNGRAGGFGWFSFNALVAFLTCFGAGGFILSEYGVPEIFTVPGALAIGLAAYFLVYLFIVKLLIPAQTPVMREEDYNLSGTVGKVTGTIFKGGLGEVTYTKFGTTRAIPARSVKDKELPHNLQVVILSAKDGVAVVDNLEELLAGNEQKKWEESGVLIEAPVLEQEKDKA</sequence>
<dbReference type="Gene3D" id="2.40.50.140">
    <property type="entry name" value="Nucleic acid-binding proteins"/>
    <property type="match status" value="1"/>
</dbReference>
<reference evidence="4" key="2">
    <citation type="journal article" date="2024" name="Nature">
        <title>Anoxygenic phototroph of the Chloroflexota uses a type I reaction centre.</title>
        <authorList>
            <person name="Tsuji J.M."/>
            <person name="Shaw N.A."/>
            <person name="Nagashima S."/>
            <person name="Venkiteswaran J.J."/>
            <person name="Schiff S.L."/>
            <person name="Watanabe T."/>
            <person name="Fukui M."/>
            <person name="Hanada S."/>
            <person name="Tank M."/>
            <person name="Neufeld J.D."/>
        </authorList>
    </citation>
    <scope>NUCLEOTIDE SEQUENCE</scope>
    <source>
        <strain evidence="4">L227-S17</strain>
    </source>
</reference>
<accession>A0A8T7LR83</accession>
<dbReference type="Proteomes" id="UP000521676">
    <property type="component" value="Unassembled WGS sequence"/>
</dbReference>
<keyword evidence="1" id="KW-0812">Transmembrane</keyword>
<feature type="transmembrane region" description="Helical" evidence="1">
    <location>
        <begin position="70"/>
        <end position="93"/>
    </location>
</feature>